<dbReference type="Proteomes" id="UP000636960">
    <property type="component" value="Unassembled WGS sequence"/>
</dbReference>
<comment type="caution">
    <text evidence="1">The sequence shown here is derived from an EMBL/GenBank/DDBJ whole genome shotgun (WGS) entry which is preliminary data.</text>
</comment>
<dbReference type="EMBL" id="BOMV01000065">
    <property type="protein sequence ID" value="GIE98816.1"/>
    <property type="molecule type" value="Genomic_DNA"/>
</dbReference>
<protein>
    <recommendedName>
        <fullName evidence="3">Methyltransferase</fullName>
    </recommendedName>
</protein>
<dbReference type="AlphaFoldDB" id="A0A919K915"/>
<keyword evidence="2" id="KW-1185">Reference proteome</keyword>
<organism evidence="1 2">
    <name type="scientific">Paractinoplanes rishiriensis</name>
    <dbReference type="NCBI Taxonomy" id="1050105"/>
    <lineage>
        <taxon>Bacteria</taxon>
        <taxon>Bacillati</taxon>
        <taxon>Actinomycetota</taxon>
        <taxon>Actinomycetes</taxon>
        <taxon>Micromonosporales</taxon>
        <taxon>Micromonosporaceae</taxon>
        <taxon>Paractinoplanes</taxon>
    </lineage>
</organism>
<dbReference type="CDD" id="cd02440">
    <property type="entry name" value="AdoMet_MTases"/>
    <property type="match status" value="1"/>
</dbReference>
<dbReference type="Pfam" id="PF13489">
    <property type="entry name" value="Methyltransf_23"/>
    <property type="match status" value="1"/>
</dbReference>
<reference evidence="1" key="1">
    <citation type="submission" date="2021-01" db="EMBL/GenBank/DDBJ databases">
        <title>Whole genome shotgun sequence of Actinoplanes rishiriensis NBRC 108556.</title>
        <authorList>
            <person name="Komaki H."/>
            <person name="Tamura T."/>
        </authorList>
    </citation>
    <scope>NUCLEOTIDE SEQUENCE</scope>
    <source>
        <strain evidence="1">NBRC 108556</strain>
    </source>
</reference>
<sequence>MVALKRRARRVVNRLLRRRGGAPQVVAKTTESRDKWATEAQEGEFLFHKNNKWRQTPDFMRQTDRLLRHFGFTPEQYAGRTVVDVGAGSMLRTKFFTGAHLVVVEPLADRFLTEIENTDLKDAAELYSTPAEQLITELVGRCDLVISINVLDHCYDFPQIVDNIRQYLKPDGLAFLTFDMHDKADHMHPLSLTEQTCKPIFAKAKLRIEKVTTGVGDALGGAQTYGHGPFTLNYWLRRADI</sequence>
<dbReference type="Gene3D" id="3.40.50.150">
    <property type="entry name" value="Vaccinia Virus protein VP39"/>
    <property type="match status" value="1"/>
</dbReference>
<accession>A0A919K915</accession>
<dbReference type="SUPFAM" id="SSF53335">
    <property type="entry name" value="S-adenosyl-L-methionine-dependent methyltransferases"/>
    <property type="match status" value="1"/>
</dbReference>
<gene>
    <name evidence="1" type="ORF">Ari01nite_62810</name>
</gene>
<evidence type="ECO:0008006" key="3">
    <source>
        <dbReference type="Google" id="ProtNLM"/>
    </source>
</evidence>
<dbReference type="InterPro" id="IPR029063">
    <property type="entry name" value="SAM-dependent_MTases_sf"/>
</dbReference>
<evidence type="ECO:0000313" key="2">
    <source>
        <dbReference type="Proteomes" id="UP000636960"/>
    </source>
</evidence>
<evidence type="ECO:0000313" key="1">
    <source>
        <dbReference type="EMBL" id="GIE98816.1"/>
    </source>
</evidence>
<proteinExistence type="predicted"/>
<name>A0A919K915_9ACTN</name>